<dbReference type="Gene3D" id="3.30.40.10">
    <property type="entry name" value="Zinc/RING finger domain, C3HC4 (zinc finger)"/>
    <property type="match status" value="1"/>
</dbReference>
<dbReference type="Gene3D" id="2.60.120.620">
    <property type="entry name" value="q2cbj1_9rhob like domain"/>
    <property type="match status" value="2"/>
</dbReference>
<dbReference type="PANTHER" id="PTHR40128">
    <property type="entry name" value="EXPRESSED PROTEIN"/>
    <property type="match status" value="1"/>
</dbReference>
<evidence type="ECO:0000313" key="7">
    <source>
        <dbReference type="EMBL" id="SPQ99008.1"/>
    </source>
</evidence>
<dbReference type="AlphaFoldDB" id="A0A3P3YFN8"/>
<dbReference type="Pfam" id="PF05721">
    <property type="entry name" value="PhyH"/>
    <property type="match status" value="1"/>
</dbReference>
<dbReference type="GO" id="GO:0008270">
    <property type="term" value="F:zinc ion binding"/>
    <property type="evidence" value="ECO:0007669"/>
    <property type="project" value="UniProtKB-KW"/>
</dbReference>
<feature type="domain" description="PHD-type" evidence="6">
    <location>
        <begin position="231"/>
        <end position="283"/>
    </location>
</feature>
<evidence type="ECO:0000256" key="4">
    <source>
        <dbReference type="PROSITE-ProRule" id="PRU00146"/>
    </source>
</evidence>
<dbReference type="InterPro" id="IPR008775">
    <property type="entry name" value="Phytyl_CoA_dOase-like"/>
</dbReference>
<feature type="region of interest" description="Disordered" evidence="5">
    <location>
        <begin position="1"/>
        <end position="36"/>
    </location>
</feature>
<proteinExistence type="predicted"/>
<dbReference type="InterPro" id="IPR019786">
    <property type="entry name" value="Zinc_finger_PHD-type_CS"/>
</dbReference>
<evidence type="ECO:0000313" key="8">
    <source>
        <dbReference type="Proteomes" id="UP000290189"/>
    </source>
</evidence>
<evidence type="ECO:0000256" key="5">
    <source>
        <dbReference type="SAM" id="MobiDB-lite"/>
    </source>
</evidence>
<keyword evidence="3" id="KW-0862">Zinc</keyword>
<evidence type="ECO:0000256" key="3">
    <source>
        <dbReference type="ARBA" id="ARBA00022833"/>
    </source>
</evidence>
<evidence type="ECO:0000256" key="1">
    <source>
        <dbReference type="ARBA" id="ARBA00022723"/>
    </source>
</evidence>
<dbReference type="InterPro" id="IPR001965">
    <property type="entry name" value="Znf_PHD"/>
</dbReference>
<dbReference type="EMBL" id="OVEO01000011">
    <property type="protein sequence ID" value="SPQ99008.1"/>
    <property type="molecule type" value="Genomic_DNA"/>
</dbReference>
<dbReference type="PROSITE" id="PS50016">
    <property type="entry name" value="ZF_PHD_2"/>
    <property type="match status" value="1"/>
</dbReference>
<evidence type="ECO:0000256" key="2">
    <source>
        <dbReference type="ARBA" id="ARBA00022771"/>
    </source>
</evidence>
<reference evidence="7 8" key="1">
    <citation type="submission" date="2018-03" db="EMBL/GenBank/DDBJ databases">
        <authorList>
            <person name="Fogelqvist J."/>
        </authorList>
    </citation>
    <scope>NUCLEOTIDE SEQUENCE [LARGE SCALE GENOMIC DNA]</scope>
</reference>
<geneLocation type="mitochondrion" evidence="7"/>
<name>A0A3P3YFN8_PLABS</name>
<dbReference type="SUPFAM" id="SSF57903">
    <property type="entry name" value="FYVE/PHD zinc finger"/>
    <property type="match status" value="1"/>
</dbReference>
<sequence>MRTDNGSPSAMARAVSFTASRQVKRPATSAPLGKAASRRKVQFGNRKVAVGSLQRLADSTPLFRAGDWAALRARLHADGVLLVRGVVDRAVAVDARRLLLKTVEQKGALAPGSNYQDGIIGTGKDGKLVPGYTVDALSGGLTDERDDDQDGWLAVGTSTTMSSVFDGGNLRGFLAGLFGGPDNIETLPENTWLRLKGRGDVTIEHADYFYFKRSTDMFERYATDDEKVPHDGSCGACGRTTGSMVHCGLCTRGWHTSCMDASARPSGASSSVSTWHCSSCADGPLSVFTCWCALGDIDLQDSTLAFVPGTHTLTGYDRPRAGEQVPSSFKGGSARWHVADGTLRPGDIFIFNVKTIHCASKNGTTRFRASLDTRVELTRPGRRAWPRLVAEAAPQLK</sequence>
<dbReference type="PROSITE" id="PS01359">
    <property type="entry name" value="ZF_PHD_1"/>
    <property type="match status" value="1"/>
</dbReference>
<protein>
    <recommendedName>
        <fullName evidence="6">PHD-type domain-containing protein</fullName>
    </recommendedName>
</protein>
<dbReference type="InterPro" id="IPR019787">
    <property type="entry name" value="Znf_PHD-finger"/>
</dbReference>
<dbReference type="InterPro" id="IPR011011">
    <property type="entry name" value="Znf_FYVE_PHD"/>
</dbReference>
<evidence type="ECO:0000259" key="6">
    <source>
        <dbReference type="PROSITE" id="PS50016"/>
    </source>
</evidence>
<dbReference type="PANTHER" id="PTHR40128:SF1">
    <property type="entry name" value="PHYTANOYL-COA HYDROXYLASE"/>
    <property type="match status" value="1"/>
</dbReference>
<gene>
    <name evidence="7" type="ORF">PLBR_LOCUS6223</name>
</gene>
<dbReference type="CDD" id="cd15489">
    <property type="entry name" value="PHD_SF"/>
    <property type="match status" value="1"/>
</dbReference>
<accession>A0A3P3YFN8</accession>
<dbReference type="SMART" id="SM00249">
    <property type="entry name" value="PHD"/>
    <property type="match status" value="1"/>
</dbReference>
<dbReference type="Proteomes" id="UP000290189">
    <property type="component" value="Unassembled WGS sequence"/>
</dbReference>
<keyword evidence="2 4" id="KW-0863">Zinc-finger</keyword>
<organism evidence="7 8">
    <name type="scientific">Plasmodiophora brassicae</name>
    <name type="common">Clubroot disease agent</name>
    <dbReference type="NCBI Taxonomy" id="37360"/>
    <lineage>
        <taxon>Eukaryota</taxon>
        <taxon>Sar</taxon>
        <taxon>Rhizaria</taxon>
        <taxon>Endomyxa</taxon>
        <taxon>Phytomyxea</taxon>
        <taxon>Plasmodiophorida</taxon>
        <taxon>Plasmodiophoridae</taxon>
        <taxon>Plasmodiophora</taxon>
    </lineage>
</organism>
<dbReference type="SUPFAM" id="SSF51197">
    <property type="entry name" value="Clavaminate synthase-like"/>
    <property type="match status" value="1"/>
</dbReference>
<keyword evidence="7" id="KW-0496">Mitochondrion</keyword>
<dbReference type="InterPro" id="IPR013083">
    <property type="entry name" value="Znf_RING/FYVE/PHD"/>
</dbReference>
<keyword evidence="1" id="KW-0479">Metal-binding</keyword>